<dbReference type="InterPro" id="IPR050539">
    <property type="entry name" value="ThrE_Dicarb/AminoAcid_Exp"/>
</dbReference>
<keyword evidence="2" id="KW-1003">Cell membrane</keyword>
<comment type="subcellular location">
    <subcellularLocation>
        <location evidence="1">Cell membrane</location>
        <topology evidence="1">Multi-pass membrane protein</topology>
    </subcellularLocation>
</comment>
<keyword evidence="6 8" id="KW-0472">Membrane</keyword>
<evidence type="ECO:0000259" key="9">
    <source>
        <dbReference type="Pfam" id="PF12821"/>
    </source>
</evidence>
<feature type="domain" description="Threonine/Serine exporter ThrE" evidence="9">
    <location>
        <begin position="6"/>
        <end position="133"/>
    </location>
</feature>
<feature type="transmembrane region" description="Helical" evidence="8">
    <location>
        <begin position="109"/>
        <end position="134"/>
    </location>
</feature>
<reference evidence="10 11" key="1">
    <citation type="submission" date="2017-12" db="EMBL/GenBank/DDBJ databases">
        <title>Phylogenetic diversity of female urinary microbiome.</title>
        <authorList>
            <person name="Thomas-White K."/>
            <person name="Wolfe A.J."/>
        </authorList>
    </citation>
    <scope>NUCLEOTIDE SEQUENCE [LARGE SCALE GENOMIC DNA]</scope>
    <source>
        <strain evidence="10 11">UMB0119</strain>
    </source>
</reference>
<dbReference type="EMBL" id="PKGS01000012">
    <property type="protein sequence ID" value="PKZ14701.1"/>
    <property type="molecule type" value="Genomic_DNA"/>
</dbReference>
<accession>A0A2I1M3J8</accession>
<dbReference type="GO" id="GO:0015744">
    <property type="term" value="P:succinate transport"/>
    <property type="evidence" value="ECO:0007669"/>
    <property type="project" value="TreeGrafter"/>
</dbReference>
<dbReference type="Pfam" id="PF12821">
    <property type="entry name" value="ThrE_2"/>
    <property type="match status" value="1"/>
</dbReference>
<evidence type="ECO:0000256" key="5">
    <source>
        <dbReference type="ARBA" id="ARBA00022989"/>
    </source>
</evidence>
<comment type="similarity">
    <text evidence="7">Belongs to the ThrE exporter (TC 2.A.79) family.</text>
</comment>
<evidence type="ECO:0000256" key="6">
    <source>
        <dbReference type="ARBA" id="ARBA00023136"/>
    </source>
</evidence>
<comment type="caution">
    <text evidence="10">The sequence shown here is derived from an EMBL/GenBank/DDBJ whole genome shotgun (WGS) entry which is preliminary data.</text>
</comment>
<feature type="transmembrane region" description="Helical" evidence="8">
    <location>
        <begin position="53"/>
        <end position="71"/>
    </location>
</feature>
<protein>
    <submittedName>
        <fullName evidence="10">Threonine/serine exporter</fullName>
    </submittedName>
</protein>
<dbReference type="RefSeq" id="WP_101540999.1">
    <property type="nucleotide sequence ID" value="NZ_CALTZC010000004.1"/>
</dbReference>
<evidence type="ECO:0000313" key="11">
    <source>
        <dbReference type="Proteomes" id="UP000234335"/>
    </source>
</evidence>
<gene>
    <name evidence="10" type="ORF">CYJ34_09285</name>
</gene>
<evidence type="ECO:0000256" key="8">
    <source>
        <dbReference type="SAM" id="Phobius"/>
    </source>
</evidence>
<keyword evidence="11" id="KW-1185">Reference proteome</keyword>
<keyword evidence="3" id="KW-0997">Cell inner membrane</keyword>
<evidence type="ECO:0000313" key="10">
    <source>
        <dbReference type="EMBL" id="PKZ14701.1"/>
    </source>
</evidence>
<evidence type="ECO:0000256" key="2">
    <source>
        <dbReference type="ARBA" id="ARBA00022475"/>
    </source>
</evidence>
<dbReference type="GO" id="GO:0005886">
    <property type="term" value="C:plasma membrane"/>
    <property type="evidence" value="ECO:0007669"/>
    <property type="project" value="UniProtKB-SubCell"/>
</dbReference>
<proteinExistence type="inferred from homology"/>
<dbReference type="AlphaFoldDB" id="A0A2I1M3J8"/>
<name>A0A2I1M3J8_9FIRM</name>
<dbReference type="PANTHER" id="PTHR34390">
    <property type="entry name" value="UPF0442 PROTEIN YJJB-RELATED"/>
    <property type="match status" value="1"/>
</dbReference>
<organism evidence="10 11">
    <name type="scientific">Anaerococcus octavius</name>
    <dbReference type="NCBI Taxonomy" id="54007"/>
    <lineage>
        <taxon>Bacteria</taxon>
        <taxon>Bacillati</taxon>
        <taxon>Bacillota</taxon>
        <taxon>Tissierellia</taxon>
        <taxon>Tissierellales</taxon>
        <taxon>Peptoniphilaceae</taxon>
        <taxon>Anaerococcus</taxon>
    </lineage>
</organism>
<evidence type="ECO:0000256" key="1">
    <source>
        <dbReference type="ARBA" id="ARBA00004651"/>
    </source>
</evidence>
<sequence>MSYIIQFIAAILSTVGFALVFSVPLKTLLVSAVNGGLGWIIFKFVIDTTGSKYIAVFLSALSITFVSEMLARKLRYPASVFIIPGIINLVPGEGIYNTMSYFVNKQSDLAISSFYSTIVVAGSISFGVLLASSFSTSLKAFRTRTVNRTNYLKKGKK</sequence>
<dbReference type="InterPro" id="IPR024528">
    <property type="entry name" value="ThrE_2"/>
</dbReference>
<evidence type="ECO:0000256" key="3">
    <source>
        <dbReference type="ARBA" id="ARBA00022519"/>
    </source>
</evidence>
<keyword evidence="5 8" id="KW-1133">Transmembrane helix</keyword>
<evidence type="ECO:0000256" key="7">
    <source>
        <dbReference type="ARBA" id="ARBA00034125"/>
    </source>
</evidence>
<dbReference type="PANTHER" id="PTHR34390:SF1">
    <property type="entry name" value="SUCCINATE TRANSPORTER SUBUNIT YJJB-RELATED"/>
    <property type="match status" value="1"/>
</dbReference>
<evidence type="ECO:0000256" key="4">
    <source>
        <dbReference type="ARBA" id="ARBA00022692"/>
    </source>
</evidence>
<keyword evidence="4 8" id="KW-0812">Transmembrane</keyword>
<dbReference type="Proteomes" id="UP000234335">
    <property type="component" value="Unassembled WGS sequence"/>
</dbReference>